<feature type="region of interest" description="Disordered" evidence="1">
    <location>
        <begin position="315"/>
        <end position="389"/>
    </location>
</feature>
<feature type="compositionally biased region" description="Low complexity" evidence="1">
    <location>
        <begin position="65"/>
        <end position="79"/>
    </location>
</feature>
<dbReference type="SMART" id="SM00153">
    <property type="entry name" value="VHP"/>
    <property type="match status" value="1"/>
</dbReference>
<reference evidence="3" key="1">
    <citation type="submission" date="2021-02" db="EMBL/GenBank/DDBJ databases">
        <authorList>
            <person name="Nowell W R."/>
        </authorList>
    </citation>
    <scope>NUCLEOTIDE SEQUENCE</scope>
</reference>
<feature type="compositionally biased region" description="Low complexity" evidence="1">
    <location>
        <begin position="13"/>
        <end position="28"/>
    </location>
</feature>
<dbReference type="GO" id="GO:0015629">
    <property type="term" value="C:actin cytoskeleton"/>
    <property type="evidence" value="ECO:0007669"/>
    <property type="project" value="TreeGrafter"/>
</dbReference>
<evidence type="ECO:0000313" key="4">
    <source>
        <dbReference type="Proteomes" id="UP000663832"/>
    </source>
</evidence>
<feature type="region of interest" description="Disordered" evidence="1">
    <location>
        <begin position="1"/>
        <end position="29"/>
    </location>
</feature>
<dbReference type="Pfam" id="PF02209">
    <property type="entry name" value="VHP"/>
    <property type="match status" value="1"/>
</dbReference>
<dbReference type="GO" id="GO:0030032">
    <property type="term" value="P:lamellipodium assembly"/>
    <property type="evidence" value="ECO:0007669"/>
    <property type="project" value="TreeGrafter"/>
</dbReference>
<keyword evidence="4" id="KW-1185">Reference proteome</keyword>
<sequence length="674" mass="75377">MFSFLKKKKVKQLDNQQQQTQQQSQQHQIPIINENKENFINRTTKQQQQQQHYRRDNESGGFDYSSSVVSPPSNSKKTSCTPRTSSPIAHDKNLSAFHANTDQTSKIHIDVSHNPSDKLLLICDSNESSPHYLTDTVLSSLPQHKSCHGSTLGTTSPSQIGASDLNRVLTSGYINGEENMGYMKRAGDHIASHTKSPHFHRPIGFSYNRTQAFSVPGTKKGMKALVTGQTKIRKIHCSVPHTATPISSQSVSSTPKTTIHDPTSPTHHSGPTIEEEPIVLSRYSGGFIPDPLAPKKIESLDWPAPIAIQAVPELMKSHRSRSESRAESRSNRSHHHSQTTTHGIHTLSPSSPPLPELSLASNDHEHDQQPPTDDITITSGNFNDDDDDDEYITDGEIRHDIQLEKDINMMSKLKDTSGMAHALLEDLRTQEKLISRQLPLDPWKASRSPSAAVEPPRRCRFDSPKFASPSRRVHTHSSSTTNADDSLAGLSTSISTTPGGGGGGKRVTLPRYQQQGPIAYDFIRQTPVLRPGYGLTSSPKAQTLPTCLDIQRSCDLDSTDLGTTNSYYSNDNDHHKSIKTVDAGDSGNNRRYLDSQHAHSTRSAPTLISNPKLYTYEELKIMSKKRLPSDVDRDRLERHLSDNEFHTLFQMTRSDFYRLPEWRRIDLKKRFKLF</sequence>
<dbReference type="Gene3D" id="1.10.950.10">
    <property type="entry name" value="Villin headpiece domain"/>
    <property type="match status" value="1"/>
</dbReference>
<dbReference type="InterPro" id="IPR051618">
    <property type="entry name" value="Actin-binding_LIM"/>
</dbReference>
<dbReference type="EMBL" id="CAJNOM010000068">
    <property type="protein sequence ID" value="CAF0972300.1"/>
    <property type="molecule type" value="Genomic_DNA"/>
</dbReference>
<feature type="region of interest" description="Disordered" evidence="1">
    <location>
        <begin position="443"/>
        <end position="506"/>
    </location>
</feature>
<feature type="compositionally biased region" description="Polar residues" evidence="1">
    <location>
        <begin position="369"/>
        <end position="382"/>
    </location>
</feature>
<feature type="compositionally biased region" description="Basic and acidic residues" evidence="1">
    <location>
        <begin position="320"/>
        <end position="330"/>
    </location>
</feature>
<proteinExistence type="predicted"/>
<protein>
    <recommendedName>
        <fullName evidence="2">HP domain-containing protein</fullName>
    </recommendedName>
</protein>
<feature type="domain" description="HP" evidence="2">
    <location>
        <begin position="608"/>
        <end position="674"/>
    </location>
</feature>
<dbReference type="PANTHER" id="PTHR24213:SF9">
    <property type="entry name" value="UNCOORDINATED 115A, ISOFORM B-RELATED"/>
    <property type="match status" value="1"/>
</dbReference>
<evidence type="ECO:0000256" key="1">
    <source>
        <dbReference type="SAM" id="MobiDB-lite"/>
    </source>
</evidence>
<feature type="compositionally biased region" description="Basic residues" evidence="1">
    <location>
        <begin position="1"/>
        <end position="10"/>
    </location>
</feature>
<gene>
    <name evidence="3" type="ORF">QVE165_LOCUS13404</name>
</gene>
<dbReference type="GO" id="GO:0051015">
    <property type="term" value="F:actin filament binding"/>
    <property type="evidence" value="ECO:0007669"/>
    <property type="project" value="TreeGrafter"/>
</dbReference>
<dbReference type="Proteomes" id="UP000663832">
    <property type="component" value="Unassembled WGS sequence"/>
</dbReference>
<dbReference type="OrthoDB" id="1746725at2759"/>
<name>A0A814EPQ5_9BILA</name>
<comment type="caution">
    <text evidence="3">The sequence shown here is derived from an EMBL/GenBank/DDBJ whole genome shotgun (WGS) entry which is preliminary data.</text>
</comment>
<dbReference type="InterPro" id="IPR036886">
    <property type="entry name" value="Villin_headpiece_dom_sf"/>
</dbReference>
<feature type="region of interest" description="Disordered" evidence="1">
    <location>
        <begin position="567"/>
        <end position="588"/>
    </location>
</feature>
<evidence type="ECO:0000313" key="3">
    <source>
        <dbReference type="EMBL" id="CAF0972300.1"/>
    </source>
</evidence>
<dbReference type="InterPro" id="IPR003128">
    <property type="entry name" value="Villin_headpiece"/>
</dbReference>
<dbReference type="AlphaFoldDB" id="A0A814EPQ5"/>
<dbReference type="PROSITE" id="PS51089">
    <property type="entry name" value="HP"/>
    <property type="match status" value="1"/>
</dbReference>
<feature type="region of interest" description="Disordered" evidence="1">
    <location>
        <begin position="43"/>
        <end position="89"/>
    </location>
</feature>
<dbReference type="GO" id="GO:0007010">
    <property type="term" value="P:cytoskeleton organization"/>
    <property type="evidence" value="ECO:0007669"/>
    <property type="project" value="InterPro"/>
</dbReference>
<dbReference type="PANTHER" id="PTHR24213">
    <property type="entry name" value="ACTIN-BINDING LIM PROTEIN"/>
    <property type="match status" value="1"/>
</dbReference>
<evidence type="ECO:0000259" key="2">
    <source>
        <dbReference type="PROSITE" id="PS51089"/>
    </source>
</evidence>
<feature type="region of interest" description="Disordered" evidence="1">
    <location>
        <begin position="243"/>
        <end position="273"/>
    </location>
</feature>
<feature type="compositionally biased region" description="Polar residues" evidence="1">
    <location>
        <begin position="244"/>
        <end position="269"/>
    </location>
</feature>
<dbReference type="SUPFAM" id="SSF47050">
    <property type="entry name" value="VHP, Villin headpiece domain"/>
    <property type="match status" value="1"/>
</dbReference>
<organism evidence="3 4">
    <name type="scientific">Adineta steineri</name>
    <dbReference type="NCBI Taxonomy" id="433720"/>
    <lineage>
        <taxon>Eukaryota</taxon>
        <taxon>Metazoa</taxon>
        <taxon>Spiralia</taxon>
        <taxon>Gnathifera</taxon>
        <taxon>Rotifera</taxon>
        <taxon>Eurotatoria</taxon>
        <taxon>Bdelloidea</taxon>
        <taxon>Adinetida</taxon>
        <taxon>Adinetidae</taxon>
        <taxon>Adineta</taxon>
    </lineage>
</organism>
<accession>A0A814EPQ5</accession>